<dbReference type="AlphaFoldDB" id="A0A9P0KCU6"/>
<sequence>MVVSTLIKVIYLSSHFYSRRLKEQLQIGKKRRNILVDGSVKVLTSSEYMQEIISKTEKGKAHKKKPNKKKNEVLSNSEDEEIGEIYEEI</sequence>
<evidence type="ECO:0000313" key="2">
    <source>
        <dbReference type="EMBL" id="CAH1970150.1"/>
    </source>
</evidence>
<evidence type="ECO:0000313" key="3">
    <source>
        <dbReference type="Proteomes" id="UP001152888"/>
    </source>
</evidence>
<evidence type="ECO:0000256" key="1">
    <source>
        <dbReference type="SAM" id="MobiDB-lite"/>
    </source>
</evidence>
<name>A0A9P0KCU6_ACAOB</name>
<reference evidence="2" key="1">
    <citation type="submission" date="2022-03" db="EMBL/GenBank/DDBJ databases">
        <authorList>
            <person name="Sayadi A."/>
        </authorList>
    </citation>
    <scope>NUCLEOTIDE SEQUENCE</scope>
</reference>
<protein>
    <submittedName>
        <fullName evidence="2">Uncharacterized protein</fullName>
    </submittedName>
</protein>
<feature type="region of interest" description="Disordered" evidence="1">
    <location>
        <begin position="57"/>
        <end position="89"/>
    </location>
</feature>
<comment type="caution">
    <text evidence="2">The sequence shown here is derived from an EMBL/GenBank/DDBJ whole genome shotgun (WGS) entry which is preliminary data.</text>
</comment>
<dbReference type="EMBL" id="CAKOFQ010006770">
    <property type="protein sequence ID" value="CAH1970150.1"/>
    <property type="molecule type" value="Genomic_DNA"/>
</dbReference>
<dbReference type="Proteomes" id="UP001152888">
    <property type="component" value="Unassembled WGS sequence"/>
</dbReference>
<feature type="compositionally biased region" description="Acidic residues" evidence="1">
    <location>
        <begin position="77"/>
        <end position="89"/>
    </location>
</feature>
<organism evidence="2 3">
    <name type="scientific">Acanthoscelides obtectus</name>
    <name type="common">Bean weevil</name>
    <name type="synonym">Bruchus obtectus</name>
    <dbReference type="NCBI Taxonomy" id="200917"/>
    <lineage>
        <taxon>Eukaryota</taxon>
        <taxon>Metazoa</taxon>
        <taxon>Ecdysozoa</taxon>
        <taxon>Arthropoda</taxon>
        <taxon>Hexapoda</taxon>
        <taxon>Insecta</taxon>
        <taxon>Pterygota</taxon>
        <taxon>Neoptera</taxon>
        <taxon>Endopterygota</taxon>
        <taxon>Coleoptera</taxon>
        <taxon>Polyphaga</taxon>
        <taxon>Cucujiformia</taxon>
        <taxon>Chrysomeloidea</taxon>
        <taxon>Chrysomelidae</taxon>
        <taxon>Bruchinae</taxon>
        <taxon>Bruchini</taxon>
        <taxon>Acanthoscelides</taxon>
    </lineage>
</organism>
<accession>A0A9P0KCU6</accession>
<gene>
    <name evidence="2" type="ORF">ACAOBT_LOCUS8765</name>
</gene>
<keyword evidence="3" id="KW-1185">Reference proteome</keyword>
<proteinExistence type="predicted"/>